<organism evidence="1">
    <name type="scientific">Panstrongylus lignarius</name>
    <dbReference type="NCBI Taxonomy" id="156445"/>
    <lineage>
        <taxon>Eukaryota</taxon>
        <taxon>Metazoa</taxon>
        <taxon>Ecdysozoa</taxon>
        <taxon>Arthropoda</taxon>
        <taxon>Hexapoda</taxon>
        <taxon>Insecta</taxon>
        <taxon>Pterygota</taxon>
        <taxon>Neoptera</taxon>
        <taxon>Paraneoptera</taxon>
        <taxon>Hemiptera</taxon>
        <taxon>Heteroptera</taxon>
        <taxon>Panheteroptera</taxon>
        <taxon>Cimicomorpha</taxon>
        <taxon>Reduviidae</taxon>
        <taxon>Triatominae</taxon>
        <taxon>Panstrongylus</taxon>
    </lineage>
</organism>
<dbReference type="AlphaFoldDB" id="A0A224Y2C2"/>
<reference evidence="1" key="1">
    <citation type="journal article" date="2018" name="PLoS Negl. Trop. Dis.">
        <title>An insight into the salivary gland and fat body transcriptome of Panstrongylus lignarius (Hemiptera: Heteroptera), the main vector of Chagas disease in Peru.</title>
        <authorList>
            <person name="Nevoa J.C."/>
            <person name="Mendes M.T."/>
            <person name="da Silva M.V."/>
            <person name="Soares S.C."/>
            <person name="Oliveira C.J.F."/>
            <person name="Ribeiro J.M.C."/>
        </authorList>
    </citation>
    <scope>NUCLEOTIDE SEQUENCE</scope>
</reference>
<dbReference type="EMBL" id="GFTR01001206">
    <property type="protein sequence ID" value="JAW15220.1"/>
    <property type="molecule type" value="Transcribed_RNA"/>
</dbReference>
<name>A0A224Y2C2_9HEMI</name>
<accession>A0A224Y2C2</accession>
<sequence>MIRLLLKVYTDTLMILPGTRTREVWIWKPQKLCCSYFLENIGVFLVSLVRSSTTQSTKLSIKISGVIFLNSPGLLMSIWPTTMWTVHGQ</sequence>
<evidence type="ECO:0000313" key="1">
    <source>
        <dbReference type="EMBL" id="JAW15220.1"/>
    </source>
</evidence>
<proteinExistence type="predicted"/>
<protein>
    <submittedName>
        <fullName evidence="1">Putative secreted protein</fullName>
    </submittedName>
</protein>